<sequence>MGIEGTVDLEIRSQPGSKAQSDGQGIEDPEDVVDVGSGTGPWQLDRLNVEQLAIKLTEKRVFQLEDIVYPRVWIYSSRDPNRWVSVCAVPSSGVSGHGWSRAEIWIGLGCEAPTEEHSYSGRYMDPAHERLS</sequence>
<evidence type="ECO:0000256" key="1">
    <source>
        <dbReference type="SAM" id="MobiDB-lite"/>
    </source>
</evidence>
<dbReference type="AlphaFoldDB" id="A0A8H4YG92"/>
<reference evidence="2 3" key="1">
    <citation type="journal article" date="2020" name="BMC Genomics">
        <title>Correction to: Identification and distribution of gene clusters required for synthesis of sphingolipid metabolism inhibitors in diverse species of the filamentous fungus Fusarium.</title>
        <authorList>
            <person name="Kim H.S."/>
            <person name="Lohmar J.M."/>
            <person name="Busman M."/>
            <person name="Brown D.W."/>
            <person name="Naumann T.A."/>
            <person name="Divon H.H."/>
            <person name="Lysoe E."/>
            <person name="Uhlig S."/>
            <person name="Proctor R.H."/>
        </authorList>
    </citation>
    <scope>NUCLEOTIDE SEQUENCE [LARGE SCALE GENOMIC DNA]</scope>
    <source>
        <strain evidence="2 3">NRRL 25214</strain>
    </source>
</reference>
<feature type="compositionally biased region" description="Polar residues" evidence="1">
    <location>
        <begin position="14"/>
        <end position="23"/>
    </location>
</feature>
<proteinExistence type="predicted"/>
<accession>A0A8H4YG92</accession>
<name>A0A8H4YG92_9HYPO</name>
<protein>
    <submittedName>
        <fullName evidence="2">Uncharacterized protein</fullName>
    </submittedName>
</protein>
<gene>
    <name evidence="2" type="ORF">FANTH_14758</name>
</gene>
<comment type="caution">
    <text evidence="2">The sequence shown here is derived from an EMBL/GenBank/DDBJ whole genome shotgun (WGS) entry which is preliminary data.</text>
</comment>
<evidence type="ECO:0000313" key="2">
    <source>
        <dbReference type="EMBL" id="KAF5227504.1"/>
    </source>
</evidence>
<dbReference type="Proteomes" id="UP000573603">
    <property type="component" value="Unassembled WGS sequence"/>
</dbReference>
<organism evidence="2 3">
    <name type="scientific">Fusarium anthophilum</name>
    <dbReference type="NCBI Taxonomy" id="48485"/>
    <lineage>
        <taxon>Eukaryota</taxon>
        <taxon>Fungi</taxon>
        <taxon>Dikarya</taxon>
        <taxon>Ascomycota</taxon>
        <taxon>Pezizomycotina</taxon>
        <taxon>Sordariomycetes</taxon>
        <taxon>Hypocreomycetidae</taxon>
        <taxon>Hypocreales</taxon>
        <taxon>Nectriaceae</taxon>
        <taxon>Fusarium</taxon>
        <taxon>Fusarium fujikuroi species complex</taxon>
    </lineage>
</organism>
<evidence type="ECO:0000313" key="3">
    <source>
        <dbReference type="Proteomes" id="UP000573603"/>
    </source>
</evidence>
<feature type="region of interest" description="Disordered" evidence="1">
    <location>
        <begin position="1"/>
        <end position="37"/>
    </location>
</feature>
<keyword evidence="3" id="KW-1185">Reference proteome</keyword>
<dbReference type="EMBL" id="JABEVY010000791">
    <property type="protein sequence ID" value="KAF5227504.1"/>
    <property type="molecule type" value="Genomic_DNA"/>
</dbReference>